<dbReference type="EMBL" id="AP022579">
    <property type="protein sequence ID" value="BBX88451.1"/>
    <property type="molecule type" value="Genomic_DNA"/>
</dbReference>
<evidence type="ECO:0000313" key="1">
    <source>
        <dbReference type="EMBL" id="BBX88451.1"/>
    </source>
</evidence>
<dbReference type="Proteomes" id="UP000466683">
    <property type="component" value="Chromosome"/>
</dbReference>
<organism evidence="1 2">
    <name type="scientific">Mycolicibacterium boenickei</name>
    <dbReference type="NCBI Taxonomy" id="146017"/>
    <lineage>
        <taxon>Bacteria</taxon>
        <taxon>Bacillati</taxon>
        <taxon>Actinomycetota</taxon>
        <taxon>Actinomycetes</taxon>
        <taxon>Mycobacteriales</taxon>
        <taxon>Mycobacteriaceae</taxon>
        <taxon>Mycolicibacterium</taxon>
    </lineage>
</organism>
<gene>
    <name evidence="1" type="ORF">MBOE_01000</name>
</gene>
<evidence type="ECO:0000313" key="2">
    <source>
        <dbReference type="Proteomes" id="UP000466683"/>
    </source>
</evidence>
<sequence>MGAPIYAQTLTASYGPHRDRTHAAHTISSLHMRYLAAVLATTSALAGCAVAGKPTMAPVTEEWRQAVTDAVAGLGTQMGPIANAMVTANHQTDFGALHSACNDLRNYVDSVRNKVLPGPDVQVNSSLREGLDGYRSMADQCVVLTPENSEARLGKFEATMDEAHLHIMDALKELGVDIPKR</sequence>
<protein>
    <recommendedName>
        <fullName evidence="3">Lipoprotein</fullName>
    </recommendedName>
</protein>
<name>A0ABM7INT6_9MYCO</name>
<proteinExistence type="predicted"/>
<reference evidence="1 2" key="1">
    <citation type="journal article" date="2019" name="Emerg. Microbes Infect.">
        <title>Comprehensive subspecies identification of 175 nontuberculous mycobacteria species based on 7547 genomic profiles.</title>
        <authorList>
            <person name="Matsumoto Y."/>
            <person name="Kinjo T."/>
            <person name="Motooka D."/>
            <person name="Nabeya D."/>
            <person name="Jung N."/>
            <person name="Uechi K."/>
            <person name="Horii T."/>
            <person name="Iida T."/>
            <person name="Fujita J."/>
            <person name="Nakamura S."/>
        </authorList>
    </citation>
    <scope>NUCLEOTIDE SEQUENCE [LARGE SCALE GENOMIC DNA]</scope>
    <source>
        <strain evidence="1 2">JCM 15653</strain>
    </source>
</reference>
<keyword evidence="2" id="KW-1185">Reference proteome</keyword>
<evidence type="ECO:0008006" key="3">
    <source>
        <dbReference type="Google" id="ProtNLM"/>
    </source>
</evidence>
<accession>A0ABM7INT6</accession>